<proteinExistence type="inferred from homology"/>
<keyword evidence="2" id="KW-0786">Thiamine pyrophosphate</keyword>
<organism evidence="4 5">
    <name type="scientific">Emiliania huxleyi (strain CCMP1516)</name>
    <dbReference type="NCBI Taxonomy" id="280463"/>
    <lineage>
        <taxon>Eukaryota</taxon>
        <taxon>Haptista</taxon>
        <taxon>Haptophyta</taxon>
        <taxon>Prymnesiophyceae</taxon>
        <taxon>Isochrysidales</taxon>
        <taxon>Noelaerhabdaceae</taxon>
        <taxon>Emiliania</taxon>
    </lineage>
</organism>
<comment type="catalytic activity">
    <reaction evidence="2">
        <text>N(6)-[(R)-lipoyl]-L-lysyl-[protein] + 3-methyl-2-oxobutanoate + H(+) = N(6)-[(R)-S(8)-2-methylpropanoyldihydrolipoyl]-L-lysyl-[protein] + CO2</text>
        <dbReference type="Rhea" id="RHEA:13457"/>
        <dbReference type="Rhea" id="RHEA-COMP:10474"/>
        <dbReference type="Rhea" id="RHEA-COMP:10497"/>
        <dbReference type="ChEBI" id="CHEBI:11851"/>
        <dbReference type="ChEBI" id="CHEBI:15378"/>
        <dbReference type="ChEBI" id="CHEBI:16526"/>
        <dbReference type="ChEBI" id="CHEBI:83099"/>
        <dbReference type="ChEBI" id="CHEBI:83142"/>
        <dbReference type="EC" id="1.2.4.4"/>
    </reaction>
</comment>
<dbReference type="GO" id="GO:0003863">
    <property type="term" value="F:branched-chain 2-oxo acid dehydrogenase activity"/>
    <property type="evidence" value="ECO:0007669"/>
    <property type="project" value="UniProtKB-EC"/>
</dbReference>
<dbReference type="Proteomes" id="UP000013827">
    <property type="component" value="Unassembled WGS sequence"/>
</dbReference>
<dbReference type="HOGENOM" id="CLU_029393_1_2_1"/>
<dbReference type="PaxDb" id="2903-EOD29224"/>
<comment type="cofactor">
    <cofactor evidence="2">
        <name>thiamine diphosphate</name>
        <dbReference type="ChEBI" id="CHEBI:58937"/>
    </cofactor>
</comment>
<dbReference type="KEGG" id="ehx:EMIHUDRAFT_421173"/>
<dbReference type="GO" id="GO:0009083">
    <property type="term" value="P:branched-chain amino acid catabolic process"/>
    <property type="evidence" value="ECO:0007669"/>
    <property type="project" value="TreeGrafter"/>
</dbReference>
<dbReference type="InterPro" id="IPR001017">
    <property type="entry name" value="DH_E1"/>
</dbReference>
<comment type="similarity">
    <text evidence="2">Belongs to the BCKDHA family.</text>
</comment>
<dbReference type="SUPFAM" id="SSF52518">
    <property type="entry name" value="Thiamin diphosphate-binding fold (THDP-binding)"/>
    <property type="match status" value="1"/>
</dbReference>
<dbReference type="Gene3D" id="3.40.50.970">
    <property type="match status" value="1"/>
</dbReference>
<dbReference type="GeneID" id="19046573"/>
<evidence type="ECO:0000259" key="3">
    <source>
        <dbReference type="Pfam" id="PF00676"/>
    </source>
</evidence>
<keyword evidence="1 2" id="KW-0560">Oxidoreductase</keyword>
<comment type="function">
    <text evidence="2">The branched-chain alpha-keto dehydrogenase complex catalyzes the overall conversion of alpha-keto acids to acyl-CoA and CO(2). It contains multiple copies of three enzymatic components: branched-chain alpha-keto acid decarboxylase (E1), lipoamide acyltransferase (E2) and lipoamide dehydrogenase (E3).</text>
</comment>
<keyword evidence="5" id="KW-1185">Reference proteome</keyword>
<protein>
    <recommendedName>
        <fullName evidence="2">2-oxoisovalerate dehydrogenase subunit alpha</fullName>
        <ecNumber evidence="2">1.2.4.4</ecNumber>
    </recommendedName>
    <alternativeName>
        <fullName evidence="2">Branched-chain alpha-keto acid dehydrogenase E1 component alpha chain</fullName>
    </alternativeName>
</protein>
<dbReference type="PANTHER" id="PTHR43380:SF1">
    <property type="entry name" value="2-OXOISOVALERATE DEHYDROGENASE SUBUNIT ALPHA, MITOCHONDRIAL"/>
    <property type="match status" value="1"/>
</dbReference>
<dbReference type="Pfam" id="PF00676">
    <property type="entry name" value="E1_dh"/>
    <property type="match status" value="1"/>
</dbReference>
<dbReference type="FunFam" id="3.40.50.970:FF:000108">
    <property type="entry name" value="2-oxoisovalerate dehydrogenase subunit alpha"/>
    <property type="match status" value="1"/>
</dbReference>
<feature type="domain" description="Dehydrogenase E1 component" evidence="3">
    <location>
        <begin position="5"/>
        <end position="304"/>
    </location>
</feature>
<dbReference type="STRING" id="2903.R1F7K0"/>
<dbReference type="PANTHER" id="PTHR43380">
    <property type="entry name" value="2-OXOISOVALERATE DEHYDROGENASE SUBUNIT ALPHA, MITOCHONDRIAL"/>
    <property type="match status" value="1"/>
</dbReference>
<dbReference type="EnsemblProtists" id="EOD29224">
    <property type="protein sequence ID" value="EOD29224"/>
    <property type="gene ID" value="EMIHUDRAFT_421173"/>
</dbReference>
<evidence type="ECO:0000256" key="1">
    <source>
        <dbReference type="ARBA" id="ARBA00023002"/>
    </source>
</evidence>
<reference evidence="5" key="1">
    <citation type="journal article" date="2013" name="Nature">
        <title>Pan genome of the phytoplankton Emiliania underpins its global distribution.</title>
        <authorList>
            <person name="Read B.A."/>
            <person name="Kegel J."/>
            <person name="Klute M.J."/>
            <person name="Kuo A."/>
            <person name="Lefebvre S.C."/>
            <person name="Maumus F."/>
            <person name="Mayer C."/>
            <person name="Miller J."/>
            <person name="Monier A."/>
            <person name="Salamov A."/>
            <person name="Young J."/>
            <person name="Aguilar M."/>
            <person name="Claverie J.M."/>
            <person name="Frickenhaus S."/>
            <person name="Gonzalez K."/>
            <person name="Herman E.K."/>
            <person name="Lin Y.C."/>
            <person name="Napier J."/>
            <person name="Ogata H."/>
            <person name="Sarno A.F."/>
            <person name="Shmutz J."/>
            <person name="Schroeder D."/>
            <person name="de Vargas C."/>
            <person name="Verret F."/>
            <person name="von Dassow P."/>
            <person name="Valentin K."/>
            <person name="Van de Peer Y."/>
            <person name="Wheeler G."/>
            <person name="Dacks J.B."/>
            <person name="Delwiche C.F."/>
            <person name="Dyhrman S.T."/>
            <person name="Glockner G."/>
            <person name="John U."/>
            <person name="Richards T."/>
            <person name="Worden A.Z."/>
            <person name="Zhang X."/>
            <person name="Grigoriev I.V."/>
            <person name="Allen A.E."/>
            <person name="Bidle K."/>
            <person name="Borodovsky M."/>
            <person name="Bowler C."/>
            <person name="Brownlee C."/>
            <person name="Cock J.M."/>
            <person name="Elias M."/>
            <person name="Gladyshev V.N."/>
            <person name="Groth M."/>
            <person name="Guda C."/>
            <person name="Hadaegh A."/>
            <person name="Iglesias-Rodriguez M.D."/>
            <person name="Jenkins J."/>
            <person name="Jones B.M."/>
            <person name="Lawson T."/>
            <person name="Leese F."/>
            <person name="Lindquist E."/>
            <person name="Lobanov A."/>
            <person name="Lomsadze A."/>
            <person name="Malik S.B."/>
            <person name="Marsh M.E."/>
            <person name="Mackinder L."/>
            <person name="Mock T."/>
            <person name="Mueller-Roeber B."/>
            <person name="Pagarete A."/>
            <person name="Parker M."/>
            <person name="Probert I."/>
            <person name="Quesneville H."/>
            <person name="Raines C."/>
            <person name="Rensing S.A."/>
            <person name="Riano-Pachon D.M."/>
            <person name="Richier S."/>
            <person name="Rokitta S."/>
            <person name="Shiraiwa Y."/>
            <person name="Soanes D.M."/>
            <person name="van der Giezen M."/>
            <person name="Wahlund T.M."/>
            <person name="Williams B."/>
            <person name="Wilson W."/>
            <person name="Wolfe G."/>
            <person name="Wurch L.L."/>
        </authorList>
    </citation>
    <scope>NUCLEOTIDE SEQUENCE</scope>
</reference>
<reference evidence="4" key="2">
    <citation type="submission" date="2024-10" db="UniProtKB">
        <authorList>
            <consortium name="EnsemblProtists"/>
        </authorList>
    </citation>
    <scope>IDENTIFICATION</scope>
</reference>
<evidence type="ECO:0000313" key="4">
    <source>
        <dbReference type="EnsemblProtists" id="EOD29224"/>
    </source>
</evidence>
<name>A0A0D3K0D9_EMIH1</name>
<dbReference type="OMA" id="GMFRGVN"/>
<dbReference type="CDD" id="cd02000">
    <property type="entry name" value="TPP_E1_PDC_ADC_BCADC"/>
    <property type="match status" value="1"/>
</dbReference>
<accession>A0A0D3K0D9</accession>
<sequence length="348" mass="38962">MVKVSEFDKVFNEAQRQGRLSFYFTNRGEEACSVGSGAALRDDDWVWPQYRELGATFWRGYTIEEAANQCCHNELDATKGRQLPMHIGSPEKHLMYVKSNLGQQVPAANGAAYAMKLQRKGRCSITYFGEGCASEGDIPSALNIASVHGCPTIFFCRNNGYAISTHTDDQYKSDGIAPRGVAFGMPTIRVDGNDLLAVYAATRAARRIAVEEGKPALIEAMTYRIGAHSTSDDDSKYRRADSPEEGYDSERAYWDARSPIVRFGRFLEARGLWTAEEETALRKTERAASIKALNDAEKRAQPHVKHLFTDVLDEPPWMLRQQQADLKAHLAKYSEHYAEVTAEQIESM</sequence>
<dbReference type="AlphaFoldDB" id="A0A0D3K0D9"/>
<dbReference type="EC" id="1.2.4.4" evidence="2"/>
<evidence type="ECO:0000313" key="5">
    <source>
        <dbReference type="Proteomes" id="UP000013827"/>
    </source>
</evidence>
<dbReference type="eggNOG" id="KOG1182">
    <property type="taxonomic scope" value="Eukaryota"/>
</dbReference>
<dbReference type="RefSeq" id="XP_005781653.1">
    <property type="nucleotide sequence ID" value="XM_005781596.1"/>
</dbReference>
<dbReference type="InterPro" id="IPR050771">
    <property type="entry name" value="Alpha-ketoacid_DH_E1_comp"/>
</dbReference>
<dbReference type="InterPro" id="IPR029061">
    <property type="entry name" value="THDP-binding"/>
</dbReference>
<evidence type="ECO:0000256" key="2">
    <source>
        <dbReference type="RuleBase" id="RU365014"/>
    </source>
</evidence>